<evidence type="ECO:0000313" key="15">
    <source>
        <dbReference type="EMBL" id="PST82767.1"/>
    </source>
</evidence>
<keyword evidence="11" id="KW-0406">Ion transport</keyword>
<dbReference type="GO" id="GO:0043682">
    <property type="term" value="F:P-type divalent copper transporter activity"/>
    <property type="evidence" value="ECO:0007669"/>
    <property type="project" value="TreeGrafter"/>
</dbReference>
<evidence type="ECO:0000256" key="8">
    <source>
        <dbReference type="ARBA" id="ARBA00022842"/>
    </source>
</evidence>
<dbReference type="InterPro" id="IPR021993">
    <property type="entry name" value="ATPase-cat-bd"/>
</dbReference>
<dbReference type="GO" id="GO:0005886">
    <property type="term" value="C:plasma membrane"/>
    <property type="evidence" value="ECO:0007669"/>
    <property type="project" value="UniProtKB-SubCell"/>
</dbReference>
<dbReference type="GO" id="GO:0016887">
    <property type="term" value="F:ATP hydrolysis activity"/>
    <property type="evidence" value="ECO:0007669"/>
    <property type="project" value="InterPro"/>
</dbReference>
<dbReference type="PROSITE" id="PS50846">
    <property type="entry name" value="HMA_2"/>
    <property type="match status" value="1"/>
</dbReference>
<feature type="transmembrane region" description="Helical" evidence="13">
    <location>
        <begin position="207"/>
        <end position="228"/>
    </location>
</feature>
<comment type="caution">
    <text evidence="15">The sequence shown here is derived from an EMBL/GenBank/DDBJ whole genome shotgun (WGS) entry which is preliminary data.</text>
</comment>
<feature type="transmembrane region" description="Helical" evidence="13">
    <location>
        <begin position="265"/>
        <end position="283"/>
    </location>
</feature>
<dbReference type="PANTHER" id="PTHR43520:SF5">
    <property type="entry name" value="CATION-TRANSPORTING P-TYPE ATPASE-RELATED"/>
    <property type="match status" value="1"/>
</dbReference>
<evidence type="ECO:0000256" key="13">
    <source>
        <dbReference type="SAM" id="Phobius"/>
    </source>
</evidence>
<dbReference type="OrthoDB" id="9770315at2"/>
<keyword evidence="10 13" id="KW-1133">Transmembrane helix</keyword>
<dbReference type="Gene3D" id="2.70.150.10">
    <property type="entry name" value="Calcium-transporting ATPase, cytoplasmic transduction domain A"/>
    <property type="match status" value="1"/>
</dbReference>
<dbReference type="RefSeq" id="WP_107215029.1">
    <property type="nucleotide sequence ID" value="NZ_KZ686269.1"/>
</dbReference>
<keyword evidence="7" id="KW-0479">Metal-binding</keyword>
<evidence type="ECO:0000313" key="16">
    <source>
        <dbReference type="Proteomes" id="UP000240912"/>
    </source>
</evidence>
<feature type="transmembrane region" description="Helical" evidence="13">
    <location>
        <begin position="176"/>
        <end position="195"/>
    </location>
</feature>
<dbReference type="SUPFAM" id="SSF55008">
    <property type="entry name" value="HMA, heavy metal-associated domain"/>
    <property type="match status" value="1"/>
</dbReference>
<dbReference type="Pfam" id="PF12156">
    <property type="entry name" value="ATPase-cat_bd"/>
    <property type="match status" value="1"/>
</dbReference>
<keyword evidence="3" id="KW-0813">Transport</keyword>
<evidence type="ECO:0000256" key="7">
    <source>
        <dbReference type="ARBA" id="ARBA00022723"/>
    </source>
</evidence>
<feature type="domain" description="HMA" evidence="14">
    <location>
        <begin position="88"/>
        <end position="154"/>
    </location>
</feature>
<evidence type="ECO:0000256" key="2">
    <source>
        <dbReference type="ARBA" id="ARBA00006024"/>
    </source>
</evidence>
<gene>
    <name evidence="15" type="ORF">C7T94_08960</name>
</gene>
<evidence type="ECO:0000256" key="11">
    <source>
        <dbReference type="ARBA" id="ARBA00023065"/>
    </source>
</evidence>
<dbReference type="Gene3D" id="3.40.1110.10">
    <property type="entry name" value="Calcium-transporting ATPase, cytoplasmic domain N"/>
    <property type="match status" value="1"/>
</dbReference>
<evidence type="ECO:0000256" key="6">
    <source>
        <dbReference type="ARBA" id="ARBA00022692"/>
    </source>
</evidence>
<feature type="transmembrane region" description="Helical" evidence="13">
    <location>
        <begin position="445"/>
        <end position="476"/>
    </location>
</feature>
<evidence type="ECO:0000256" key="9">
    <source>
        <dbReference type="ARBA" id="ARBA00022967"/>
    </source>
</evidence>
<dbReference type="InterPro" id="IPR023214">
    <property type="entry name" value="HAD_sf"/>
</dbReference>
<organism evidence="15 16">
    <name type="scientific">Pedobacter yulinensis</name>
    <dbReference type="NCBI Taxonomy" id="2126353"/>
    <lineage>
        <taxon>Bacteria</taxon>
        <taxon>Pseudomonadati</taxon>
        <taxon>Bacteroidota</taxon>
        <taxon>Sphingobacteriia</taxon>
        <taxon>Sphingobacteriales</taxon>
        <taxon>Sphingobacteriaceae</taxon>
        <taxon>Pedobacter</taxon>
    </lineage>
</organism>
<keyword evidence="12 13" id="KW-0472">Membrane</keyword>
<dbReference type="InterPro" id="IPR006121">
    <property type="entry name" value="HMA_dom"/>
</dbReference>
<dbReference type="InterPro" id="IPR001757">
    <property type="entry name" value="P_typ_ATPase"/>
</dbReference>
<dbReference type="PROSITE" id="PS00154">
    <property type="entry name" value="ATPASE_E1_E2"/>
    <property type="match status" value="1"/>
</dbReference>
<evidence type="ECO:0000259" key="14">
    <source>
        <dbReference type="PROSITE" id="PS50846"/>
    </source>
</evidence>
<evidence type="ECO:0000256" key="3">
    <source>
        <dbReference type="ARBA" id="ARBA00022448"/>
    </source>
</evidence>
<dbReference type="InterPro" id="IPR036163">
    <property type="entry name" value="HMA_dom_sf"/>
</dbReference>
<evidence type="ECO:0000256" key="5">
    <source>
        <dbReference type="ARBA" id="ARBA00022553"/>
    </source>
</evidence>
<dbReference type="GO" id="GO:0005507">
    <property type="term" value="F:copper ion binding"/>
    <property type="evidence" value="ECO:0007669"/>
    <property type="project" value="TreeGrafter"/>
</dbReference>
<feature type="transmembrane region" description="Helical" evidence="13">
    <location>
        <begin position="733"/>
        <end position="753"/>
    </location>
</feature>
<evidence type="ECO:0000256" key="10">
    <source>
        <dbReference type="ARBA" id="ARBA00022989"/>
    </source>
</evidence>
<dbReference type="PRINTS" id="PR00119">
    <property type="entry name" value="CATATPASE"/>
</dbReference>
<reference evidence="15 16" key="1">
    <citation type="submission" date="2018-03" db="EMBL/GenBank/DDBJ databases">
        <authorList>
            <person name="Keele B.F."/>
        </authorList>
    </citation>
    <scope>NUCLEOTIDE SEQUENCE [LARGE SCALE GENOMIC DNA]</scope>
    <source>
        <strain evidence="15 16">YL28-9</strain>
    </source>
</reference>
<dbReference type="InterPro" id="IPR036412">
    <property type="entry name" value="HAD-like_sf"/>
</dbReference>
<protein>
    <submittedName>
        <fullName evidence="15">Heavy metal translocating P-type ATPase</fullName>
    </submittedName>
</protein>
<evidence type="ECO:0000256" key="4">
    <source>
        <dbReference type="ARBA" id="ARBA00022475"/>
    </source>
</evidence>
<dbReference type="SUPFAM" id="SSF56784">
    <property type="entry name" value="HAD-like"/>
    <property type="match status" value="1"/>
</dbReference>
<dbReference type="Gene3D" id="3.30.70.100">
    <property type="match status" value="1"/>
</dbReference>
<keyword evidence="8" id="KW-0460">Magnesium</keyword>
<dbReference type="InterPro" id="IPR018303">
    <property type="entry name" value="ATPase_P-typ_P_site"/>
</dbReference>
<proteinExistence type="inferred from homology"/>
<evidence type="ECO:0000256" key="1">
    <source>
        <dbReference type="ARBA" id="ARBA00004651"/>
    </source>
</evidence>
<dbReference type="GO" id="GO:0005524">
    <property type="term" value="F:ATP binding"/>
    <property type="evidence" value="ECO:0007669"/>
    <property type="project" value="InterPro"/>
</dbReference>
<keyword evidence="6 13" id="KW-0812">Transmembrane</keyword>
<dbReference type="PANTHER" id="PTHR43520">
    <property type="entry name" value="ATP7, ISOFORM B"/>
    <property type="match status" value="1"/>
</dbReference>
<dbReference type="InterPro" id="IPR059000">
    <property type="entry name" value="ATPase_P-type_domA"/>
</dbReference>
<dbReference type="Pfam" id="PF00702">
    <property type="entry name" value="Hydrolase"/>
    <property type="match status" value="1"/>
</dbReference>
<dbReference type="GO" id="GO:0055070">
    <property type="term" value="P:copper ion homeostasis"/>
    <property type="evidence" value="ECO:0007669"/>
    <property type="project" value="TreeGrafter"/>
</dbReference>
<comment type="subcellular location">
    <subcellularLocation>
        <location evidence="1">Cell membrane</location>
        <topology evidence="1">Multi-pass membrane protein</topology>
    </subcellularLocation>
</comment>
<dbReference type="AlphaFoldDB" id="A0A2T3HJZ8"/>
<dbReference type="CDD" id="cd00371">
    <property type="entry name" value="HMA"/>
    <property type="match status" value="1"/>
</dbReference>
<keyword evidence="4" id="KW-1003">Cell membrane</keyword>
<feature type="transmembrane region" description="Helical" evidence="13">
    <location>
        <begin position="417"/>
        <end position="439"/>
    </location>
</feature>
<keyword evidence="5" id="KW-0597">Phosphoprotein</keyword>
<dbReference type="EMBL" id="PYLS01000005">
    <property type="protein sequence ID" value="PST82767.1"/>
    <property type="molecule type" value="Genomic_DNA"/>
</dbReference>
<dbReference type="SUPFAM" id="SSF81653">
    <property type="entry name" value="Calcium ATPase, transduction domain A"/>
    <property type="match status" value="1"/>
</dbReference>
<dbReference type="NCBIfam" id="TIGR01494">
    <property type="entry name" value="ATPase_P-type"/>
    <property type="match status" value="1"/>
</dbReference>
<feature type="transmembrane region" description="Helical" evidence="13">
    <location>
        <begin position="240"/>
        <end position="259"/>
    </location>
</feature>
<keyword evidence="16" id="KW-1185">Reference proteome</keyword>
<comment type="similarity">
    <text evidence="2">Belongs to the cation transport ATPase (P-type) (TC 3.A.3) family. Type IB subfamily.</text>
</comment>
<dbReference type="InterPro" id="IPR023299">
    <property type="entry name" value="ATPase_P-typ_cyto_dom_N"/>
</dbReference>
<dbReference type="Gene3D" id="3.40.50.1000">
    <property type="entry name" value="HAD superfamily/HAD-like"/>
    <property type="match status" value="1"/>
</dbReference>
<dbReference type="InterPro" id="IPR008250">
    <property type="entry name" value="ATPase_P-typ_transduc_dom_A_sf"/>
</dbReference>
<feature type="transmembrane region" description="Helical" evidence="13">
    <location>
        <begin position="759"/>
        <end position="785"/>
    </location>
</feature>
<accession>A0A2T3HJZ8</accession>
<evidence type="ECO:0000256" key="12">
    <source>
        <dbReference type="ARBA" id="ARBA00023136"/>
    </source>
</evidence>
<name>A0A2T3HJZ8_9SPHI</name>
<dbReference type="Pfam" id="PF00122">
    <property type="entry name" value="E1-E2_ATPase"/>
    <property type="match status" value="1"/>
</dbReference>
<sequence length="792" mass="86115">MKTPDPTTTSCYHCGEETDGRTLRSDGKTFCCQGCQSVYEILRSNELCSYYTYNAAPGKNRQSSEIPAYLADARIAATLLDYQDDHLSKVTFFVPGIHCSSCIWLLEGLHRLNPGILHSRTDFLKREVKISFDHRVVNLKEVADTLAAVGYPPLINLQDVVRENHSKTDDTLVRKIAVAGFCVGNVMLFSFPEYFGLSPFEGNLKVLFSYLNLALSIPVVFYCGRDFFTSALAGIRQAKMNLDAPLALIISTLFLRTLFEVVFQTGPGFADTLTGLVFLLLMGRYTRQRSYRHLSFNRDYRSYFPLAVTTINEGAERVTAVSDLQTGDRIRIRSGELVPADALLLQGAACLDMSFVTGESAPVTRSSGTVIYAGARQTAGPIELEILKPVQLSYLMSLWNDAGEPANGKSRSFNDRIAAAFSLVVVTLAVGAAAFWYAAGDQAKAWSAFTAVIIVACPCVLALSTPFTLSAVLSVFDKWGFYLKNTDAAEQLANCNEVVFDKTGTLTTSKGRRVNFSMSLTMGERQLLTALAACSLHPVSRQLCREAAFLKLIPVEDYKEVPGRGISGTVAGHQVCIGNADWVFGADDQSAGTHLLIDGAYKGSFSFSADWREGIAKLAAALAETAGIHVLSGDTAKDRQTLKKILPPGTRMRFGASPHAKLDYIASLQQAGRKVIMLGDGLNDAGALRQSDFGIAVTEDVNAFSPGCHAIMKADALAYLPRFAGLASDAMRIIKWSFVISSLYNCLGLYFAVQGTLYPLVAAVLMPLSTLTIVIFTSTAVRICAAKRRLSL</sequence>
<dbReference type="Proteomes" id="UP000240912">
    <property type="component" value="Unassembled WGS sequence"/>
</dbReference>
<keyword evidence="9" id="KW-1278">Translocase</keyword>